<dbReference type="EMBL" id="QGKY02001015">
    <property type="protein sequence ID" value="KAF2576089.1"/>
    <property type="molecule type" value="Genomic_DNA"/>
</dbReference>
<reference evidence="2" key="1">
    <citation type="submission" date="2019-12" db="EMBL/GenBank/DDBJ databases">
        <title>Genome sequencing and annotation of Brassica cretica.</title>
        <authorList>
            <person name="Studholme D.J."/>
            <person name="Sarris P.F."/>
        </authorList>
    </citation>
    <scope>NUCLEOTIDE SEQUENCE</scope>
    <source>
        <strain evidence="2">PFS-102/07</strain>
        <tissue evidence="2">Leaf</tissue>
    </source>
</reference>
<keyword evidence="4" id="KW-1185">Reference proteome</keyword>
<dbReference type="Proteomes" id="UP000266723">
    <property type="component" value="Unassembled WGS sequence"/>
</dbReference>
<proteinExistence type="predicted"/>
<feature type="region of interest" description="Disordered" evidence="1">
    <location>
        <begin position="1"/>
        <end position="51"/>
    </location>
</feature>
<dbReference type="EMBL" id="QGKV02000759">
    <property type="protein sequence ID" value="KAF3562150.1"/>
    <property type="molecule type" value="Genomic_DNA"/>
</dbReference>
<reference evidence="3 4" key="3">
    <citation type="journal article" date="2020" name="BMC Genomics">
        <title>Intraspecific diversification of the crop wild relative Brassica cretica Lam. using demographic model selection.</title>
        <authorList>
            <person name="Kioukis A."/>
            <person name="Michalopoulou V.A."/>
            <person name="Briers L."/>
            <person name="Pirintsos S."/>
            <person name="Studholme D.J."/>
            <person name="Pavlidis P."/>
            <person name="Sarris P.F."/>
        </authorList>
    </citation>
    <scope>NUCLEOTIDE SEQUENCE [LARGE SCALE GENOMIC DNA]</scope>
    <source>
        <strain evidence="4">cv. PFS-1207/04</strain>
        <strain evidence="3">PFS-1207/04</strain>
    </source>
</reference>
<gene>
    <name evidence="3" type="ORF">DY000_02012637</name>
    <name evidence="2" type="ORF">F2Q70_00005548</name>
</gene>
<evidence type="ECO:0000313" key="3">
    <source>
        <dbReference type="EMBL" id="KAF3562150.1"/>
    </source>
</evidence>
<name>A0A3N6QRA6_BRACR</name>
<evidence type="ECO:0000313" key="4">
    <source>
        <dbReference type="Proteomes" id="UP000266723"/>
    </source>
</evidence>
<feature type="compositionally biased region" description="Polar residues" evidence="1">
    <location>
        <begin position="11"/>
        <end position="51"/>
    </location>
</feature>
<protein>
    <submittedName>
        <fullName evidence="2">Uncharacterized protein</fullName>
    </submittedName>
</protein>
<evidence type="ECO:0000256" key="1">
    <source>
        <dbReference type="SAM" id="MobiDB-lite"/>
    </source>
</evidence>
<sequence>MSPITERFNRRSTINLSHRSTSTSLIPSETTQDRCSTTECTQKPISPSETPIDNISEQFEDAAEPMQVNQATMGRALRKRKEKVLKASEERS</sequence>
<reference evidence="3" key="2">
    <citation type="submission" date="2019-12" db="EMBL/GenBank/DDBJ databases">
        <authorList>
            <person name="Studholme D.J."/>
            <person name="Sarris P."/>
        </authorList>
    </citation>
    <scope>NUCLEOTIDE SEQUENCE</scope>
    <source>
        <strain evidence="3">PFS-1207/04</strain>
        <tissue evidence="3">Leaf</tissue>
    </source>
</reference>
<accession>A0A3N6QRA6</accession>
<comment type="caution">
    <text evidence="2">The sequence shown here is derived from an EMBL/GenBank/DDBJ whole genome shotgun (WGS) entry which is preliminary data.</text>
</comment>
<dbReference type="AlphaFoldDB" id="A0A3N6QRA6"/>
<evidence type="ECO:0000313" key="2">
    <source>
        <dbReference type="EMBL" id="KAF2576089.1"/>
    </source>
</evidence>
<organism evidence="2">
    <name type="scientific">Brassica cretica</name>
    <name type="common">Mustard</name>
    <dbReference type="NCBI Taxonomy" id="69181"/>
    <lineage>
        <taxon>Eukaryota</taxon>
        <taxon>Viridiplantae</taxon>
        <taxon>Streptophyta</taxon>
        <taxon>Embryophyta</taxon>
        <taxon>Tracheophyta</taxon>
        <taxon>Spermatophyta</taxon>
        <taxon>Magnoliopsida</taxon>
        <taxon>eudicotyledons</taxon>
        <taxon>Gunneridae</taxon>
        <taxon>Pentapetalae</taxon>
        <taxon>rosids</taxon>
        <taxon>malvids</taxon>
        <taxon>Brassicales</taxon>
        <taxon>Brassicaceae</taxon>
        <taxon>Brassiceae</taxon>
        <taxon>Brassica</taxon>
    </lineage>
</organism>